<accession>A0AC61U7U1</accession>
<reference evidence="1" key="1">
    <citation type="submission" date="2021-11" db="EMBL/GenBank/DDBJ databases">
        <title>Study of the species diversity of bacterial strains isolated from a unique natural object - Shulgan-Tash cave (Bashkiria).</title>
        <authorList>
            <person name="Sazanova A.L."/>
            <person name="Chirak E.R."/>
            <person name="Safronova V.I."/>
        </authorList>
    </citation>
    <scope>NUCLEOTIDE SEQUENCE</scope>
    <source>
        <strain evidence="1">P1</strain>
    </source>
</reference>
<gene>
    <name evidence="1" type="ORF">LP422_09915</name>
</gene>
<protein>
    <submittedName>
        <fullName evidence="1">Uncharacterized protein</fullName>
    </submittedName>
</protein>
<name>A0AC61U7U1_9MICO</name>
<evidence type="ECO:0000313" key="2">
    <source>
        <dbReference type="Proteomes" id="UP001059663"/>
    </source>
</evidence>
<proteinExistence type="predicted"/>
<dbReference type="Proteomes" id="UP001059663">
    <property type="component" value="Chromosome"/>
</dbReference>
<evidence type="ECO:0000313" key="1">
    <source>
        <dbReference type="EMBL" id="UUZ46104.1"/>
    </source>
</evidence>
<sequence length="50" mass="5425">MPTTMGDVDVDTTAEHAGRGKDGQGQRRSYRDIRRGAARDRAAGAARPLR</sequence>
<dbReference type="EMBL" id="CP087977">
    <property type="protein sequence ID" value="UUZ46104.1"/>
    <property type="molecule type" value="Genomic_DNA"/>
</dbReference>
<organism evidence="1 2">
    <name type="scientific">Janibacter limosus</name>
    <dbReference type="NCBI Taxonomy" id="53458"/>
    <lineage>
        <taxon>Bacteria</taxon>
        <taxon>Bacillati</taxon>
        <taxon>Actinomycetota</taxon>
        <taxon>Actinomycetes</taxon>
        <taxon>Micrococcales</taxon>
        <taxon>Intrasporangiaceae</taxon>
        <taxon>Janibacter</taxon>
    </lineage>
</organism>